<dbReference type="AlphaFoldDB" id="A0A258FTE3"/>
<dbReference type="PANTHER" id="PTHR33802:SF1">
    <property type="entry name" value="XK-RELATED PROTEIN"/>
    <property type="match status" value="1"/>
</dbReference>
<dbReference type="PANTHER" id="PTHR33802">
    <property type="entry name" value="SI:CH211-161H7.5-RELATED"/>
    <property type="match status" value="1"/>
</dbReference>
<feature type="transmembrane region" description="Helical" evidence="1">
    <location>
        <begin position="55"/>
        <end position="78"/>
    </location>
</feature>
<feature type="transmembrane region" description="Helical" evidence="1">
    <location>
        <begin position="183"/>
        <end position="203"/>
    </location>
</feature>
<keyword evidence="1" id="KW-0812">Transmembrane</keyword>
<reference evidence="2 3" key="1">
    <citation type="submission" date="2017-03" db="EMBL/GenBank/DDBJ databases">
        <title>Lifting the veil on microbial sulfur biogeochemistry in mining wastewaters.</title>
        <authorList>
            <person name="Kantor R.S."/>
            <person name="Colenbrander Nelson T."/>
            <person name="Marshall S."/>
            <person name="Bennett D."/>
            <person name="Apte S."/>
            <person name="Camacho D."/>
            <person name="Thomas B.C."/>
            <person name="Warren L.A."/>
            <person name="Banfield J.F."/>
        </authorList>
    </citation>
    <scope>NUCLEOTIDE SEQUENCE [LARGE SCALE GENOMIC DNA]</scope>
    <source>
        <strain evidence="2">32-69-9</strain>
    </source>
</reference>
<feature type="transmembrane region" description="Helical" evidence="1">
    <location>
        <begin position="233"/>
        <end position="256"/>
    </location>
</feature>
<feature type="transmembrane region" description="Helical" evidence="1">
    <location>
        <begin position="150"/>
        <end position="171"/>
    </location>
</feature>
<feature type="transmembrane region" description="Helical" evidence="1">
    <location>
        <begin position="210"/>
        <end position="227"/>
    </location>
</feature>
<evidence type="ECO:0000313" key="3">
    <source>
        <dbReference type="Proteomes" id="UP000215595"/>
    </source>
</evidence>
<gene>
    <name evidence="2" type="ORF">B7Z01_03070</name>
</gene>
<sequence length="274" mass="29135">MSSIVRPTSAQKTRRLVVLASVAFAVIAGQLQQFAGIGQTPAEFSADSDATLRVVGWAFAIWGPIYLGLIAYAVRQVLPQTGESDMIRRFGWPSVLALLGIGWWILAAAWDAELATIVLIFGSLSVLIIPLLVNARLIRDLPRWDRDRWLVAWPLGALAGWLTVASPVNLLTVATGNGDLPPSLAPTAWALLAVGGVSAFALFVTWRTRLLAYPLPVAWGLLGVFVAEQDKGNIALSSGAIIASLIVLGGALALAFRLRPQRPAPVHTEPPAAG</sequence>
<feature type="transmembrane region" description="Helical" evidence="1">
    <location>
        <begin position="90"/>
        <end position="110"/>
    </location>
</feature>
<evidence type="ECO:0000256" key="1">
    <source>
        <dbReference type="SAM" id="Phobius"/>
    </source>
</evidence>
<name>A0A258FTE3_9CAUL</name>
<evidence type="ECO:0008006" key="4">
    <source>
        <dbReference type="Google" id="ProtNLM"/>
    </source>
</evidence>
<proteinExistence type="predicted"/>
<keyword evidence="1" id="KW-0472">Membrane</keyword>
<dbReference type="Proteomes" id="UP000215595">
    <property type="component" value="Unassembled WGS sequence"/>
</dbReference>
<evidence type="ECO:0000313" key="2">
    <source>
        <dbReference type="EMBL" id="OYX35163.1"/>
    </source>
</evidence>
<dbReference type="EMBL" id="NCEB01000005">
    <property type="protein sequence ID" value="OYX35163.1"/>
    <property type="molecule type" value="Genomic_DNA"/>
</dbReference>
<feature type="transmembrane region" description="Helical" evidence="1">
    <location>
        <begin position="116"/>
        <end position="138"/>
    </location>
</feature>
<organism evidence="2 3">
    <name type="scientific">Brevundimonas subvibrioides</name>
    <dbReference type="NCBI Taxonomy" id="74313"/>
    <lineage>
        <taxon>Bacteria</taxon>
        <taxon>Pseudomonadati</taxon>
        <taxon>Pseudomonadota</taxon>
        <taxon>Alphaproteobacteria</taxon>
        <taxon>Caulobacterales</taxon>
        <taxon>Caulobacteraceae</taxon>
        <taxon>Brevundimonas</taxon>
    </lineage>
</organism>
<protein>
    <recommendedName>
        <fullName evidence="4">Tryptophan-rich sensory protein</fullName>
    </recommendedName>
</protein>
<accession>A0A258FTE3</accession>
<keyword evidence="1" id="KW-1133">Transmembrane helix</keyword>
<comment type="caution">
    <text evidence="2">The sequence shown here is derived from an EMBL/GenBank/DDBJ whole genome shotgun (WGS) entry which is preliminary data.</text>
</comment>